<gene>
    <name evidence="3" type="ORF">DX912_07055</name>
</gene>
<dbReference type="Proteomes" id="UP000256829">
    <property type="component" value="Unassembled WGS sequence"/>
</dbReference>
<name>A0A3D8VGD1_9GAMM</name>
<dbReference type="AlphaFoldDB" id="A0A3D8VGD1"/>
<comment type="similarity">
    <text evidence="1">Belongs to the bactofilin family.</text>
</comment>
<dbReference type="PANTHER" id="PTHR35024:SF4">
    <property type="entry name" value="POLYMER-FORMING CYTOSKELETAL PROTEIN"/>
    <property type="match status" value="1"/>
</dbReference>
<comment type="caution">
    <text evidence="3">The sequence shown here is derived from an EMBL/GenBank/DDBJ whole genome shotgun (WGS) entry which is preliminary data.</text>
</comment>
<keyword evidence="4" id="KW-1185">Reference proteome</keyword>
<evidence type="ECO:0000256" key="1">
    <source>
        <dbReference type="ARBA" id="ARBA00044755"/>
    </source>
</evidence>
<evidence type="ECO:0000256" key="2">
    <source>
        <dbReference type="SAM" id="MobiDB-lite"/>
    </source>
</evidence>
<proteinExistence type="inferred from homology"/>
<evidence type="ECO:0000313" key="4">
    <source>
        <dbReference type="Proteomes" id="UP000256829"/>
    </source>
</evidence>
<evidence type="ECO:0000313" key="3">
    <source>
        <dbReference type="EMBL" id="RDY68349.1"/>
    </source>
</evidence>
<feature type="compositionally biased region" description="Low complexity" evidence="2">
    <location>
        <begin position="41"/>
        <end position="50"/>
    </location>
</feature>
<dbReference type="InterPro" id="IPR007607">
    <property type="entry name" value="BacA/B"/>
</dbReference>
<sequence length="200" mass="20571">MAIFNSPQPATPKRDNGPAPTNPTESALPKEPARDEFSFGAPKPAAAAAPAPSPAPSPSPRANEREGKESVIAADLSIEGKINGAGHIRIAGRFKGDVHVEGDLTVEVGAKVNGGVRARKVVIAGELEGNVESAQRVELLEGGVVVGDIKAGVVSIAPGSRMRGQVDFGFEDRDTRSAGKAEKNEKADKGESKSEASATS</sequence>
<feature type="region of interest" description="Disordered" evidence="2">
    <location>
        <begin position="165"/>
        <end position="200"/>
    </location>
</feature>
<reference evidence="3 4" key="1">
    <citation type="submission" date="2018-08" db="EMBL/GenBank/DDBJ databases">
        <title>Lysobacter soli KCTC 22011, whole genome shotgun sequence.</title>
        <authorList>
            <person name="Zhang X."/>
            <person name="Feng G."/>
            <person name="Zhu H."/>
        </authorList>
    </citation>
    <scope>NUCLEOTIDE SEQUENCE [LARGE SCALE GENOMIC DNA]</scope>
    <source>
        <strain evidence="3 4">KCTC 22011</strain>
    </source>
</reference>
<protein>
    <submittedName>
        <fullName evidence="3">Polymer-forming cytoskeletal protein</fullName>
    </submittedName>
</protein>
<feature type="region of interest" description="Disordered" evidence="2">
    <location>
        <begin position="1"/>
        <end position="71"/>
    </location>
</feature>
<dbReference type="PANTHER" id="PTHR35024">
    <property type="entry name" value="HYPOTHETICAL CYTOSOLIC PROTEIN"/>
    <property type="match status" value="1"/>
</dbReference>
<dbReference type="Pfam" id="PF04519">
    <property type="entry name" value="Bactofilin"/>
    <property type="match status" value="1"/>
</dbReference>
<dbReference type="RefSeq" id="WP_115841774.1">
    <property type="nucleotide sequence ID" value="NZ_CP183976.1"/>
</dbReference>
<dbReference type="EMBL" id="QTJR01000003">
    <property type="protein sequence ID" value="RDY68349.1"/>
    <property type="molecule type" value="Genomic_DNA"/>
</dbReference>
<feature type="compositionally biased region" description="Basic and acidic residues" evidence="2">
    <location>
        <begin position="170"/>
        <end position="194"/>
    </location>
</feature>
<organism evidence="3 4">
    <name type="scientific">Lysobacter soli</name>
    <dbReference type="NCBI Taxonomy" id="453783"/>
    <lineage>
        <taxon>Bacteria</taxon>
        <taxon>Pseudomonadati</taxon>
        <taxon>Pseudomonadota</taxon>
        <taxon>Gammaproteobacteria</taxon>
        <taxon>Lysobacterales</taxon>
        <taxon>Lysobacteraceae</taxon>
        <taxon>Lysobacter</taxon>
    </lineage>
</organism>
<accession>A0A3D8VGD1</accession>